<dbReference type="AlphaFoldDB" id="A0AAV8XVJ9"/>
<comment type="caution">
    <text evidence="2">The sequence shown here is derived from an EMBL/GenBank/DDBJ whole genome shotgun (WGS) entry which is preliminary data.</text>
</comment>
<dbReference type="EMBL" id="JAPWTK010000329">
    <property type="protein sequence ID" value="KAJ8942391.1"/>
    <property type="molecule type" value="Genomic_DNA"/>
</dbReference>
<evidence type="ECO:0000313" key="3">
    <source>
        <dbReference type="Proteomes" id="UP001162162"/>
    </source>
</evidence>
<proteinExistence type="predicted"/>
<protein>
    <submittedName>
        <fullName evidence="2">Uncharacterized protein</fullName>
    </submittedName>
</protein>
<accession>A0AAV8XVJ9</accession>
<evidence type="ECO:0000313" key="2">
    <source>
        <dbReference type="EMBL" id="KAJ8942391.1"/>
    </source>
</evidence>
<gene>
    <name evidence="2" type="ORF">NQ318_016639</name>
</gene>
<keyword evidence="3" id="KW-1185">Reference proteome</keyword>
<reference evidence="2" key="1">
    <citation type="journal article" date="2023" name="Insect Mol. Biol.">
        <title>Genome sequencing provides insights into the evolution of gene families encoding plant cell wall-degrading enzymes in longhorned beetles.</title>
        <authorList>
            <person name="Shin N.R."/>
            <person name="Okamura Y."/>
            <person name="Kirsch R."/>
            <person name="Pauchet Y."/>
        </authorList>
    </citation>
    <scope>NUCLEOTIDE SEQUENCE</scope>
    <source>
        <strain evidence="2">AMC_N1</strain>
    </source>
</reference>
<feature type="region of interest" description="Disordered" evidence="1">
    <location>
        <begin position="1"/>
        <end position="24"/>
    </location>
</feature>
<dbReference type="Proteomes" id="UP001162162">
    <property type="component" value="Unassembled WGS sequence"/>
</dbReference>
<evidence type="ECO:0000256" key="1">
    <source>
        <dbReference type="SAM" id="MobiDB-lite"/>
    </source>
</evidence>
<name>A0AAV8XVJ9_9CUCU</name>
<sequence>MLESARGSVETSEHNGLPRASVLQDDRPKKMGHIELVVFLALAGLTPILCQTTGVRPNLFQCYNASALPGVLTANGRPPVTVNILIEFIRKLEDANPTFTARELIVAILQRLRQDGIMTTGRLTDNSIGIPFSPKRLEAFKTTLILQRFLTNTSLELDYGDLDASEVCSLHYMISSTIDNQLRNDESSTCARSSRYTSRILRGRRDLEEETTEVPEVPEVANDDENVGDTENVEVEGVEGFGVRSILASSNDVSQCPVELGVMYTNYGTVKAGQVLAGIATGLNAETVLTCDNRYAATISGEIAEAALVQANTTIVVGVSGGWNSTINPRYYFLQRNMLTQVTDAEIRGSLDGLYMALKMDSWRSEFQDLKVSQILDMYYTQNKGVFDSSFRACNRNILYTEMTTTDTLLSEILNFMGPLDEASQYGQTVSPTAYASLTNAALSSFNAYLPQMNTTDLNCSPDNLNIERVATDLWIFLDFSWSYTTVQPLLSYILDNIDVNKFGTRYTLFNGRDGTNITTNSTSSLLDFYRQYNQTVHQNQNRDFDYATVVETVENVGRLKLNNNSYAGGESTIVVLMPRTTPNQDQNTLLAQRRELIDEHIPDLTILVVGTGNQADYSSIVSNSAKDVIILTETTSEDQIKQMGQNLIERIKNAPRAVINPSCTSEFNGASSTFSLTQYVEPRGVNYYRISPNYFFTGDGTKNLKITENSYGSIDVCISREDSRPNNQTSECETLNSAVKTIEITGYCGDIISSCSPIYISVTGNTTRTQCKDTLCRFPDDIKYTISLENVGCASSAFRIFANFAVLAVLFLLLGF</sequence>
<organism evidence="2 3">
    <name type="scientific">Aromia moschata</name>
    <dbReference type="NCBI Taxonomy" id="1265417"/>
    <lineage>
        <taxon>Eukaryota</taxon>
        <taxon>Metazoa</taxon>
        <taxon>Ecdysozoa</taxon>
        <taxon>Arthropoda</taxon>
        <taxon>Hexapoda</taxon>
        <taxon>Insecta</taxon>
        <taxon>Pterygota</taxon>
        <taxon>Neoptera</taxon>
        <taxon>Endopterygota</taxon>
        <taxon>Coleoptera</taxon>
        <taxon>Polyphaga</taxon>
        <taxon>Cucujiformia</taxon>
        <taxon>Chrysomeloidea</taxon>
        <taxon>Cerambycidae</taxon>
        <taxon>Cerambycinae</taxon>
        <taxon>Callichromatini</taxon>
        <taxon>Aromia</taxon>
    </lineage>
</organism>